<dbReference type="GO" id="GO:0005783">
    <property type="term" value="C:endoplasmic reticulum"/>
    <property type="evidence" value="ECO:0007669"/>
    <property type="project" value="UniProtKB-ARBA"/>
</dbReference>
<evidence type="ECO:0000256" key="7">
    <source>
        <dbReference type="ARBA" id="ARBA00022692"/>
    </source>
</evidence>
<dbReference type="GO" id="GO:0005634">
    <property type="term" value="C:nucleus"/>
    <property type="evidence" value="ECO:0007669"/>
    <property type="project" value="UniProtKB-SubCell"/>
</dbReference>
<dbReference type="Proteomes" id="UP000834106">
    <property type="component" value="Chromosome 10"/>
</dbReference>
<dbReference type="AlphaFoldDB" id="A0AAD1ZJV7"/>
<dbReference type="Pfam" id="PF03208">
    <property type="entry name" value="PRA1"/>
    <property type="match status" value="1"/>
</dbReference>
<keyword evidence="10 16" id="KW-0472">Membrane</keyword>
<evidence type="ECO:0000256" key="14">
    <source>
        <dbReference type="RuleBase" id="RU004549"/>
    </source>
</evidence>
<sequence>MRSTMGDYDETELRLGLPGAGGGGNEGETSRNSSGKRGFSETVDLKLNLNSNSSDGNKVEDMKQKNLIPASTDSAKPPNKAQVVGWPPVRSFRKNIISVQKNATASDDNKSGGSSMAFVKVSVDGAPYLRKVDLKMYQSYKQLYDALSKMFSSFTIGNCGSQGLKDFMNESKLIDLLNGSDCVPTYEDKDGDWMLVGDVPWEMFVDSCKRIRIMKSSEAIGLAPRTVESSASDPQFKNFKFCWPGRKNFSPPRRAQPPTNHNHSTTMPINSYSTYGATSTRTPATKPPLPPASPSLVSRARSYYDIRRPWRAFFDISAFSLPFSYAEAMSRIRHNLNHFRFNYALIVLFILFCSLIYHPISMIVFLITFAAWFILYFFRDDPLVVLNKVVDDRIVLVGLSLITVVALVYTHVELNVLVALIIGFVVINLHAVSRGIEDLFLDESEAAEDGLLSVVGGEQLYRPS</sequence>
<dbReference type="GO" id="GO:0016192">
    <property type="term" value="P:vesicle-mediated transport"/>
    <property type="evidence" value="ECO:0007669"/>
    <property type="project" value="UniProtKB-ARBA"/>
</dbReference>
<keyword evidence="13 14" id="KW-0927">Auxin signaling pathway</keyword>
<evidence type="ECO:0000256" key="4">
    <source>
        <dbReference type="ARBA" id="ARBA00006483"/>
    </source>
</evidence>
<evidence type="ECO:0000313" key="19">
    <source>
        <dbReference type="Proteomes" id="UP000834106"/>
    </source>
</evidence>
<evidence type="ECO:0000256" key="15">
    <source>
        <dbReference type="SAM" id="MobiDB-lite"/>
    </source>
</evidence>
<comment type="function">
    <text evidence="14">Aux/IAA proteins are short-lived transcriptional factors that function as repressors of early auxin response genes at low auxin concentrations.</text>
</comment>
<evidence type="ECO:0000256" key="5">
    <source>
        <dbReference type="ARBA" id="ARBA00006728"/>
    </source>
</evidence>
<keyword evidence="11 14" id="KW-0804">Transcription</keyword>
<evidence type="ECO:0000256" key="13">
    <source>
        <dbReference type="ARBA" id="ARBA00023294"/>
    </source>
</evidence>
<protein>
    <recommendedName>
        <fullName evidence="14">Auxin-responsive protein</fullName>
    </recommendedName>
</protein>
<evidence type="ECO:0000256" key="10">
    <source>
        <dbReference type="ARBA" id="ARBA00023136"/>
    </source>
</evidence>
<evidence type="ECO:0000256" key="2">
    <source>
        <dbReference type="ARBA" id="ARBA00004123"/>
    </source>
</evidence>
<comment type="similarity">
    <text evidence="4">Belongs to the PRA1 family.</text>
</comment>
<keyword evidence="6 14" id="KW-0678">Repressor</keyword>
<keyword evidence="8 16" id="KW-1133">Transmembrane helix</keyword>
<evidence type="ECO:0000256" key="12">
    <source>
        <dbReference type="ARBA" id="ARBA00023242"/>
    </source>
</evidence>
<keyword evidence="19" id="KW-1185">Reference proteome</keyword>
<name>A0AAD1ZJV7_9LAMI</name>
<reference evidence="18" key="1">
    <citation type="submission" date="2023-05" db="EMBL/GenBank/DDBJ databases">
        <authorList>
            <person name="Huff M."/>
        </authorList>
    </citation>
    <scope>NUCLEOTIDE SEQUENCE</scope>
</reference>
<dbReference type="GO" id="GO:0006355">
    <property type="term" value="P:regulation of DNA-templated transcription"/>
    <property type="evidence" value="ECO:0007669"/>
    <property type="project" value="InterPro"/>
</dbReference>
<dbReference type="Pfam" id="PF02309">
    <property type="entry name" value="AUX_IAA"/>
    <property type="match status" value="1"/>
</dbReference>
<dbReference type="InterPro" id="IPR033389">
    <property type="entry name" value="AUX/IAA_dom"/>
</dbReference>
<dbReference type="InterPro" id="IPR053793">
    <property type="entry name" value="PB1-like"/>
</dbReference>
<evidence type="ECO:0000256" key="3">
    <source>
        <dbReference type="ARBA" id="ARBA00004141"/>
    </source>
</evidence>
<comment type="subcellular location">
    <subcellularLocation>
        <location evidence="3">Membrane</location>
        <topology evidence="3">Multi-pass membrane protein</topology>
    </subcellularLocation>
    <subcellularLocation>
        <location evidence="2 14">Nucleus</location>
    </subcellularLocation>
</comment>
<evidence type="ECO:0000313" key="18">
    <source>
        <dbReference type="EMBL" id="CAI9770418.1"/>
    </source>
</evidence>
<comment type="similarity">
    <text evidence="5 14">Belongs to the Aux/IAA family.</text>
</comment>
<dbReference type="InterPro" id="IPR004895">
    <property type="entry name" value="Prenylated_rab_accept_PRA1"/>
</dbReference>
<evidence type="ECO:0000256" key="11">
    <source>
        <dbReference type="ARBA" id="ARBA00023163"/>
    </source>
</evidence>
<dbReference type="PROSITE" id="PS51745">
    <property type="entry name" value="PB1"/>
    <property type="match status" value="1"/>
</dbReference>
<dbReference type="PANTHER" id="PTHR31734">
    <property type="entry name" value="AUXIN-RESPONSIVE PROTEIN IAA17"/>
    <property type="match status" value="1"/>
</dbReference>
<organism evidence="18 19">
    <name type="scientific">Fraxinus pennsylvanica</name>
    <dbReference type="NCBI Taxonomy" id="56036"/>
    <lineage>
        <taxon>Eukaryota</taxon>
        <taxon>Viridiplantae</taxon>
        <taxon>Streptophyta</taxon>
        <taxon>Embryophyta</taxon>
        <taxon>Tracheophyta</taxon>
        <taxon>Spermatophyta</taxon>
        <taxon>Magnoliopsida</taxon>
        <taxon>eudicotyledons</taxon>
        <taxon>Gunneridae</taxon>
        <taxon>Pentapetalae</taxon>
        <taxon>asterids</taxon>
        <taxon>lamiids</taxon>
        <taxon>Lamiales</taxon>
        <taxon>Oleaceae</taxon>
        <taxon>Oleeae</taxon>
        <taxon>Fraxinus</taxon>
    </lineage>
</organism>
<dbReference type="SUPFAM" id="SSF54277">
    <property type="entry name" value="CAD &amp; PB1 domains"/>
    <property type="match status" value="1"/>
</dbReference>
<dbReference type="GO" id="GO:0016020">
    <property type="term" value="C:membrane"/>
    <property type="evidence" value="ECO:0007669"/>
    <property type="project" value="UniProtKB-SubCell"/>
</dbReference>
<dbReference type="PANTHER" id="PTHR31734:SF103">
    <property type="entry name" value="AUXIN-RESPONSIVE PROTEIN IAA16"/>
    <property type="match status" value="1"/>
</dbReference>
<gene>
    <name evidence="18" type="ORF">FPE_LOCUS17545</name>
</gene>
<evidence type="ECO:0000259" key="17">
    <source>
        <dbReference type="PROSITE" id="PS51745"/>
    </source>
</evidence>
<dbReference type="InterPro" id="IPR003311">
    <property type="entry name" value="AUX_IAA"/>
</dbReference>
<evidence type="ECO:0000256" key="9">
    <source>
        <dbReference type="ARBA" id="ARBA00023015"/>
    </source>
</evidence>
<keyword evidence="7 16" id="KW-0812">Transmembrane</keyword>
<dbReference type="FunFam" id="3.10.20.90:FF:000078">
    <property type="entry name" value="Auxin-responsive protein"/>
    <property type="match status" value="1"/>
</dbReference>
<dbReference type="Gene3D" id="3.10.20.90">
    <property type="entry name" value="Phosphatidylinositol 3-kinase Catalytic Subunit, Chain A, domain 1"/>
    <property type="match status" value="1"/>
</dbReference>
<keyword evidence="12 14" id="KW-0539">Nucleus</keyword>
<dbReference type="EMBL" id="OU503045">
    <property type="protein sequence ID" value="CAI9770418.1"/>
    <property type="molecule type" value="Genomic_DNA"/>
</dbReference>
<feature type="region of interest" description="Disordered" evidence="15">
    <location>
        <begin position="1"/>
        <end position="60"/>
    </location>
</feature>
<evidence type="ECO:0000256" key="6">
    <source>
        <dbReference type="ARBA" id="ARBA00022491"/>
    </source>
</evidence>
<feature type="domain" description="PB1" evidence="17">
    <location>
        <begin position="116"/>
        <end position="216"/>
    </location>
</feature>
<evidence type="ECO:0000256" key="1">
    <source>
        <dbReference type="ARBA" id="ARBA00002501"/>
    </source>
</evidence>
<dbReference type="GO" id="GO:0009734">
    <property type="term" value="P:auxin-activated signaling pathway"/>
    <property type="evidence" value="ECO:0007669"/>
    <property type="project" value="UniProtKB-UniRule"/>
</dbReference>
<accession>A0AAD1ZJV7</accession>
<feature type="transmembrane region" description="Helical" evidence="16">
    <location>
        <begin position="339"/>
        <end position="357"/>
    </location>
</feature>
<keyword evidence="9 14" id="KW-0805">Transcription regulation</keyword>
<comment type="function">
    <text evidence="1">May be involved in both secretory and endocytic intracellular trafficking in the endosomal/prevacuolar compartments.</text>
</comment>
<evidence type="ECO:0000256" key="16">
    <source>
        <dbReference type="SAM" id="Phobius"/>
    </source>
</evidence>
<proteinExistence type="inferred from homology"/>
<feature type="transmembrane region" description="Helical" evidence="16">
    <location>
        <begin position="390"/>
        <end position="408"/>
    </location>
</feature>
<evidence type="ECO:0000256" key="8">
    <source>
        <dbReference type="ARBA" id="ARBA00022989"/>
    </source>
</evidence>
<comment type="subunit">
    <text evidence="14">Homodimers and heterodimers.</text>
</comment>